<dbReference type="AlphaFoldDB" id="P74412"/>
<dbReference type="STRING" id="1148.gene:10499392"/>
<evidence type="ECO:0000313" key="1">
    <source>
        <dbReference type="EMBL" id="BAA18511.1"/>
    </source>
</evidence>
<dbReference type="EMBL" id="BA000022">
    <property type="protein sequence ID" value="BAA18511.1"/>
    <property type="molecule type" value="Genomic_DNA"/>
</dbReference>
<accession>P74412</accession>
<dbReference type="InterPro" id="IPR002636">
    <property type="entry name" value="DUF29"/>
</dbReference>
<dbReference type="PIR" id="S76252">
    <property type="entry name" value="S76252"/>
</dbReference>
<dbReference type="PaxDb" id="1148-1653598"/>
<dbReference type="PANTHER" id="PTHR34235:SF4">
    <property type="entry name" value="SLR0291 PROTEIN"/>
    <property type="match status" value="1"/>
</dbReference>
<name>P74412_SYNY3</name>
<dbReference type="EnsemblBacteria" id="BAA18511">
    <property type="protein sequence ID" value="BAA18511"/>
    <property type="gene ID" value="BAA18511"/>
</dbReference>
<dbReference type="PANTHER" id="PTHR34235">
    <property type="entry name" value="SLR1203 PROTEIN-RELATED"/>
    <property type="match status" value="1"/>
</dbReference>
<reference evidence="1 2" key="2">
    <citation type="journal article" date="1996" name="DNA Res.">
        <title>Sequence analysis of the genome of the unicellular cyanobacterium Synechocystis sp. strain PCC6803. II. Sequence determination of the entire genome and assignment of potential protein-coding regions.</title>
        <authorList>
            <person name="Kaneko T."/>
            <person name="Sato S."/>
            <person name="Kotani H."/>
            <person name="Tanaka A."/>
            <person name="Asamizu E."/>
            <person name="Nakamura Y."/>
            <person name="Miyajima N."/>
            <person name="Hirosawa M."/>
            <person name="Sugiura M."/>
            <person name="Sasamoto S."/>
            <person name="Kimura T."/>
            <person name="Hosouchi T."/>
            <person name="Matsuno A."/>
            <person name="Muraki A."/>
            <person name="Nakazaki N."/>
            <person name="Naruo K."/>
            <person name="Okumura S."/>
            <person name="Shimpo S."/>
            <person name="Takeuchi C."/>
            <person name="Wada T."/>
            <person name="Watanabe A."/>
            <person name="Yamada M."/>
            <person name="Yasuda M."/>
            <person name="Tabata S."/>
        </authorList>
    </citation>
    <scope>NUCLEOTIDE SEQUENCE [LARGE SCALE GENOMIC DNA]</scope>
    <source>
        <strain evidence="2">ATCC 27184 / PCC 6803 / Kazusa</strain>
    </source>
</reference>
<dbReference type="eggNOG" id="COG2442">
    <property type="taxonomic scope" value="Bacteria"/>
</dbReference>
<sequence>MKNQLYETDFVRWTEEQAQYIQQNDLESIDWQNIQEEISALGRSEKHELENRLEVLLEHLLKRGYINSAYDNRGWEITIKEQRKKIRRLLRDSPSLKNYGEALIPEIWQEARSDIQDIYPTTPLPTINPFGESLDQLLTVTFWQ</sequence>
<keyword evidence="2" id="KW-1185">Reference proteome</keyword>
<dbReference type="PhylomeDB" id="P74412"/>
<dbReference type="Gene3D" id="1.20.1220.20">
    <property type="entry name" value="Uncharcterised protein PF01724"/>
    <property type="match status" value="1"/>
</dbReference>
<protein>
    <submittedName>
        <fullName evidence="1">Slr0291 protein</fullName>
    </submittedName>
</protein>
<dbReference type="KEGG" id="syn:slr0291"/>
<dbReference type="InParanoid" id="P74412"/>
<reference evidence="1 2" key="1">
    <citation type="journal article" date="1995" name="DNA Res.">
        <title>Sequence analysis of the genome of the unicellular cyanobacterium Synechocystis sp. strain PCC6803. I. Sequence features in the 1 Mb region from map positions 64% to 92% of the genome.</title>
        <authorList>
            <person name="Kaneko T."/>
            <person name="Tanaka A."/>
            <person name="Sato S."/>
            <person name="Kotani H."/>
            <person name="Sazuka T."/>
            <person name="Miyajima N."/>
            <person name="Sugiura M."/>
            <person name="Tabata S."/>
        </authorList>
    </citation>
    <scope>NUCLEOTIDE SEQUENCE [LARGE SCALE GENOMIC DNA]</scope>
    <source>
        <strain evidence="2">ATCC 27184 / PCC 6803 / Kazusa</strain>
    </source>
</reference>
<organism evidence="1 2">
    <name type="scientific">Synechocystis sp. (strain ATCC 27184 / PCC 6803 / Kazusa)</name>
    <dbReference type="NCBI Taxonomy" id="1111708"/>
    <lineage>
        <taxon>Bacteria</taxon>
        <taxon>Bacillati</taxon>
        <taxon>Cyanobacteriota</taxon>
        <taxon>Cyanophyceae</taxon>
        <taxon>Synechococcales</taxon>
        <taxon>Merismopediaceae</taxon>
        <taxon>Synechocystis</taxon>
    </lineage>
</organism>
<evidence type="ECO:0000313" key="2">
    <source>
        <dbReference type="Proteomes" id="UP000001425"/>
    </source>
</evidence>
<dbReference type="Proteomes" id="UP000001425">
    <property type="component" value="Chromosome"/>
</dbReference>
<gene>
    <name evidence="1" type="ordered locus">slr0291</name>
</gene>
<proteinExistence type="predicted"/>
<dbReference type="Pfam" id="PF01724">
    <property type="entry name" value="DUF29"/>
    <property type="match status" value="1"/>
</dbReference>